<dbReference type="Proteomes" id="UP000005953">
    <property type="component" value="Unassembled WGS sequence"/>
</dbReference>
<dbReference type="EMBL" id="AAOE01000029">
    <property type="protein sequence ID" value="EAR07923.1"/>
    <property type="molecule type" value="Genomic_DNA"/>
</dbReference>
<dbReference type="STRING" id="314283.MED297_15375"/>
<dbReference type="InterPro" id="IPR029044">
    <property type="entry name" value="Nucleotide-diphossugar_trans"/>
</dbReference>
<reference evidence="2 3" key="1">
    <citation type="submission" date="2006-02" db="EMBL/GenBank/DDBJ databases">
        <authorList>
            <person name="Pinhassi J."/>
            <person name="Pedros-Alio C."/>
            <person name="Ferriera S."/>
            <person name="Johnson J."/>
            <person name="Kravitz S."/>
            <person name="Halpern A."/>
            <person name="Remington K."/>
            <person name="Beeson K."/>
            <person name="Tran B."/>
            <person name="Rogers Y.-H."/>
            <person name="Friedman R."/>
            <person name="Venter J.C."/>
        </authorList>
    </citation>
    <scope>NUCLEOTIDE SEQUENCE [LARGE SCALE GENOMIC DNA]</scope>
    <source>
        <strain evidence="2 3">MED297</strain>
    </source>
</reference>
<protein>
    <submittedName>
        <fullName evidence="2">Glycosyl transferase, group 2 family protein</fullName>
    </submittedName>
</protein>
<sequence length="401" mass="44436">MVLAPNALCVLGQAISRYDDALALYCDHVERSAWYRYAPSVKPAWSPDYYKAFDYIGPALWLQEAQFKAAALTPSEYLCSLPSGAVKHLPLPLVTTYGGTTKESSSRNDYSAEYTNTGTVSVIIPTRNAVHLLKPCVESVRRTVGNLDVELIVIDNQSDCENTLGYLHELSTQPNTRVLRYNQPFNFSAMNNFAVREAKGEVVCLLNNDTEAISNGWLESLVHSALQPGVGCVGAKLYYPDGRVQHAGVVLGFGGGADHAFKFASNHESGYMNRLVTPQNYLAVTAACLAVRKSVFLEVGGLDEQLTVAFNDVDFCLRVVDAGYRNVWLPQAQMLHHESPSRGADDTPEKSARFQQELTILKQRWERYIANDPAYSPWLAKTRHDFAFRRDSIGLSAASLR</sequence>
<dbReference type="InterPro" id="IPR001173">
    <property type="entry name" value="Glyco_trans_2-like"/>
</dbReference>
<accession>A4BIZ0</accession>
<dbReference type="Pfam" id="PF00535">
    <property type="entry name" value="Glycos_transf_2"/>
    <property type="match status" value="1"/>
</dbReference>
<feature type="domain" description="Glycosyltransferase 2-like" evidence="1">
    <location>
        <begin position="121"/>
        <end position="296"/>
    </location>
</feature>
<dbReference type="CDD" id="cd04186">
    <property type="entry name" value="GT_2_like_c"/>
    <property type="match status" value="1"/>
</dbReference>
<keyword evidence="2" id="KW-0808">Transferase</keyword>
<evidence type="ECO:0000313" key="2">
    <source>
        <dbReference type="EMBL" id="EAR07923.1"/>
    </source>
</evidence>
<comment type="caution">
    <text evidence="2">The sequence shown here is derived from an EMBL/GenBank/DDBJ whole genome shotgun (WGS) entry which is preliminary data.</text>
</comment>
<evidence type="ECO:0000313" key="3">
    <source>
        <dbReference type="Proteomes" id="UP000005953"/>
    </source>
</evidence>
<dbReference type="SUPFAM" id="SSF53448">
    <property type="entry name" value="Nucleotide-diphospho-sugar transferases"/>
    <property type="match status" value="1"/>
</dbReference>
<evidence type="ECO:0000259" key="1">
    <source>
        <dbReference type="Pfam" id="PF00535"/>
    </source>
</evidence>
<dbReference type="GO" id="GO:0016740">
    <property type="term" value="F:transferase activity"/>
    <property type="evidence" value="ECO:0007669"/>
    <property type="project" value="UniProtKB-KW"/>
</dbReference>
<dbReference type="Gene3D" id="3.90.550.10">
    <property type="entry name" value="Spore Coat Polysaccharide Biosynthesis Protein SpsA, Chain A"/>
    <property type="match status" value="1"/>
</dbReference>
<organism evidence="2 3">
    <name type="scientific">Reinekea blandensis MED297</name>
    <dbReference type="NCBI Taxonomy" id="314283"/>
    <lineage>
        <taxon>Bacteria</taxon>
        <taxon>Pseudomonadati</taxon>
        <taxon>Pseudomonadota</taxon>
        <taxon>Gammaproteobacteria</taxon>
        <taxon>Oceanospirillales</taxon>
        <taxon>Saccharospirillaceae</taxon>
        <taxon>Reinekea</taxon>
    </lineage>
</organism>
<name>A4BIZ0_9GAMM</name>
<proteinExistence type="predicted"/>
<keyword evidence="3" id="KW-1185">Reference proteome</keyword>
<dbReference type="AlphaFoldDB" id="A4BIZ0"/>
<gene>
    <name evidence="2" type="ORF">MED297_15375</name>
</gene>
<dbReference type="HOGENOM" id="CLU_005003_5_2_6"/>
<dbReference type="PANTHER" id="PTHR43179">
    <property type="entry name" value="RHAMNOSYLTRANSFERASE WBBL"/>
    <property type="match status" value="1"/>
</dbReference>
<dbReference type="PANTHER" id="PTHR43179:SF7">
    <property type="entry name" value="RHAMNOSYLTRANSFERASE WBBL"/>
    <property type="match status" value="1"/>
</dbReference>